<evidence type="ECO:0000313" key="2">
    <source>
        <dbReference type="EMBL" id="MCA9757883.1"/>
    </source>
</evidence>
<reference evidence="2" key="1">
    <citation type="submission" date="2020-04" db="EMBL/GenBank/DDBJ databases">
        <authorList>
            <person name="Zhang T."/>
        </authorList>
    </citation>
    <scope>NUCLEOTIDE SEQUENCE</scope>
    <source>
        <strain evidence="2">HKST-UBA02</strain>
    </source>
</reference>
<evidence type="ECO:0008006" key="4">
    <source>
        <dbReference type="Google" id="ProtNLM"/>
    </source>
</evidence>
<gene>
    <name evidence="2" type="ORF">KDA27_18980</name>
</gene>
<evidence type="ECO:0000313" key="3">
    <source>
        <dbReference type="Proteomes" id="UP000739538"/>
    </source>
</evidence>
<dbReference type="InterPro" id="IPR015943">
    <property type="entry name" value="WD40/YVTN_repeat-like_dom_sf"/>
</dbReference>
<dbReference type="AlphaFoldDB" id="A0A956SGZ0"/>
<dbReference type="Proteomes" id="UP000739538">
    <property type="component" value="Unassembled WGS sequence"/>
</dbReference>
<dbReference type="Gene3D" id="2.130.10.10">
    <property type="entry name" value="YVTN repeat-like/Quinoprotein amine dehydrogenase"/>
    <property type="match status" value="2"/>
</dbReference>
<feature type="signal peptide" evidence="1">
    <location>
        <begin position="1"/>
        <end position="29"/>
    </location>
</feature>
<dbReference type="EMBL" id="JAGQHS010000126">
    <property type="protein sequence ID" value="MCA9757883.1"/>
    <property type="molecule type" value="Genomic_DNA"/>
</dbReference>
<organism evidence="2 3">
    <name type="scientific">Eiseniibacteriota bacterium</name>
    <dbReference type="NCBI Taxonomy" id="2212470"/>
    <lineage>
        <taxon>Bacteria</taxon>
        <taxon>Candidatus Eiseniibacteriota</taxon>
    </lineage>
</organism>
<protein>
    <recommendedName>
        <fullName evidence="4">Two component regulator propeller</fullName>
    </recommendedName>
</protein>
<name>A0A956SGZ0_UNCEI</name>
<evidence type="ECO:0000256" key="1">
    <source>
        <dbReference type="SAM" id="SignalP"/>
    </source>
</evidence>
<accession>A0A956SGZ0</accession>
<dbReference type="InterPro" id="IPR011110">
    <property type="entry name" value="Reg_prop"/>
</dbReference>
<dbReference type="PROSITE" id="PS51257">
    <property type="entry name" value="PROKAR_LIPOPROTEIN"/>
    <property type="match status" value="1"/>
</dbReference>
<dbReference type="SUPFAM" id="SSF63829">
    <property type="entry name" value="Calcium-dependent phosphotriesterase"/>
    <property type="match status" value="1"/>
</dbReference>
<keyword evidence="1" id="KW-0732">Signal</keyword>
<feature type="chain" id="PRO_5037131301" description="Two component regulator propeller" evidence="1">
    <location>
        <begin position="30"/>
        <end position="386"/>
    </location>
</feature>
<proteinExistence type="predicted"/>
<sequence length="386" mass="43204">MSPRVPHGTIHRQLGWVVLSLVVALSACAAGQDDSPPIESASKVGDTDQRATVAKGEIVSELDSAIWHVFRAKSGDYWFGSHDRGVYRYDGETLVNFTTEDGLCDNSLGLGRIQEDESGNIYFNTAKGISRFDGTSFTILSPSGSDSATNDSTTGDWKLQPDDLWFQGAQDAGALYRYDGEVLHRLEFPKTEEGDEHYRQTPRDRYPNANYSPYDVYSIFKDREGNVWFGTAILGACRFDGESFAWLSENELGNGSFGTRSIIEDREGRFWFSNSLHRYEVDLSDTAEPTFRKVDGLHDPNDPSKELFGGIMSSIVDRTGVLWMATYGDGVWRYDGESITHYPVRDGDKAITLFSIYEDNQGVLWLGTQEDGVFRLDGTTFEPFRP</sequence>
<reference evidence="2" key="2">
    <citation type="journal article" date="2021" name="Microbiome">
        <title>Successional dynamics and alternative stable states in a saline activated sludge microbial community over 9 years.</title>
        <authorList>
            <person name="Wang Y."/>
            <person name="Ye J."/>
            <person name="Ju F."/>
            <person name="Liu L."/>
            <person name="Boyd J.A."/>
            <person name="Deng Y."/>
            <person name="Parks D.H."/>
            <person name="Jiang X."/>
            <person name="Yin X."/>
            <person name="Woodcroft B.J."/>
            <person name="Tyson G.W."/>
            <person name="Hugenholtz P."/>
            <person name="Polz M.F."/>
            <person name="Zhang T."/>
        </authorList>
    </citation>
    <scope>NUCLEOTIDE SEQUENCE</scope>
    <source>
        <strain evidence="2">HKST-UBA02</strain>
    </source>
</reference>
<comment type="caution">
    <text evidence="2">The sequence shown here is derived from an EMBL/GenBank/DDBJ whole genome shotgun (WGS) entry which is preliminary data.</text>
</comment>
<dbReference type="Pfam" id="PF07494">
    <property type="entry name" value="Reg_prop"/>
    <property type="match status" value="2"/>
</dbReference>